<evidence type="ECO:0000313" key="9">
    <source>
        <dbReference type="EMBL" id="PLW37432.1"/>
    </source>
</evidence>
<evidence type="ECO:0000256" key="1">
    <source>
        <dbReference type="ARBA" id="ARBA00022741"/>
    </source>
</evidence>
<proteinExistence type="inferred from homology"/>
<evidence type="ECO:0000259" key="5">
    <source>
        <dbReference type="PROSITE" id="PS51719"/>
    </source>
</evidence>
<dbReference type="OrthoDB" id="416553at2759"/>
<protein>
    <recommendedName>
        <fullName evidence="5">Septin-type G domain-containing protein</fullName>
    </recommendedName>
</protein>
<evidence type="ECO:0000313" key="6">
    <source>
        <dbReference type="EMBL" id="PLW09636.1"/>
    </source>
</evidence>
<feature type="region of interest" description="Disordered" evidence="4">
    <location>
        <begin position="1"/>
        <end position="22"/>
    </location>
</feature>
<dbReference type="EMBL" id="PGCI01000718">
    <property type="protein sequence ID" value="PLW19235.1"/>
    <property type="molecule type" value="Genomic_DNA"/>
</dbReference>
<reference evidence="10 11" key="1">
    <citation type="submission" date="2017-11" db="EMBL/GenBank/DDBJ databases">
        <title>De novo assembly and phasing of dikaryotic genomes from two isolates of Puccinia coronata f. sp. avenae, the causal agent of oat crown rust.</title>
        <authorList>
            <person name="Miller M.E."/>
            <person name="Zhang Y."/>
            <person name="Omidvar V."/>
            <person name="Sperschneider J."/>
            <person name="Schwessinger B."/>
            <person name="Raley C."/>
            <person name="Palmer J.M."/>
            <person name="Garnica D."/>
            <person name="Upadhyaya N."/>
            <person name="Rathjen J."/>
            <person name="Taylor J.M."/>
            <person name="Park R.F."/>
            <person name="Dodds P.N."/>
            <person name="Hirsch C.D."/>
            <person name="Kianian S.F."/>
            <person name="Figueroa M."/>
        </authorList>
    </citation>
    <scope>NUCLEOTIDE SEQUENCE [LARGE SCALE GENOMIC DNA]</scope>
    <source>
        <strain evidence="6">12NC29</strain>
        <strain evidence="7">12SD80</strain>
    </source>
</reference>
<comment type="caution">
    <text evidence="7">The sequence shown here is derived from an EMBL/GenBank/DDBJ whole genome shotgun (WGS) entry which is preliminary data.</text>
</comment>
<comment type="similarity">
    <text evidence="3">Belongs to the TRAFAC class TrmE-Era-EngA-EngB-Septin-like GTPase superfamily. Septin GTPase family.</text>
</comment>
<evidence type="ECO:0000313" key="11">
    <source>
        <dbReference type="Proteomes" id="UP000235392"/>
    </source>
</evidence>
<evidence type="ECO:0000313" key="10">
    <source>
        <dbReference type="Proteomes" id="UP000235388"/>
    </source>
</evidence>
<dbReference type="AlphaFoldDB" id="A0A2N5T195"/>
<organism evidence="7 11">
    <name type="scientific">Puccinia coronata f. sp. avenae</name>
    <dbReference type="NCBI Taxonomy" id="200324"/>
    <lineage>
        <taxon>Eukaryota</taxon>
        <taxon>Fungi</taxon>
        <taxon>Dikarya</taxon>
        <taxon>Basidiomycota</taxon>
        <taxon>Pucciniomycotina</taxon>
        <taxon>Pucciniomycetes</taxon>
        <taxon>Pucciniales</taxon>
        <taxon>Pucciniaceae</taxon>
        <taxon>Puccinia</taxon>
    </lineage>
</organism>
<dbReference type="InterPro" id="IPR027417">
    <property type="entry name" value="P-loop_NTPase"/>
</dbReference>
<dbReference type="PANTHER" id="PTHR18884">
    <property type="entry name" value="SEPTIN"/>
    <property type="match status" value="1"/>
</dbReference>
<dbReference type="GO" id="GO:0005525">
    <property type="term" value="F:GTP binding"/>
    <property type="evidence" value="ECO:0007669"/>
    <property type="project" value="UniProtKB-KW"/>
</dbReference>
<dbReference type="InterPro" id="IPR016491">
    <property type="entry name" value="Septin"/>
</dbReference>
<evidence type="ECO:0000313" key="8">
    <source>
        <dbReference type="EMBL" id="PLW30660.1"/>
    </source>
</evidence>
<evidence type="ECO:0000256" key="4">
    <source>
        <dbReference type="SAM" id="MobiDB-lite"/>
    </source>
</evidence>
<keyword evidence="10" id="KW-1185">Reference proteome</keyword>
<dbReference type="GO" id="GO:0005938">
    <property type="term" value="C:cell cortex"/>
    <property type="evidence" value="ECO:0007669"/>
    <property type="project" value="UniProtKB-ARBA"/>
</dbReference>
<dbReference type="SUPFAM" id="SSF52540">
    <property type="entry name" value="P-loop containing nucleoside triphosphate hydrolases"/>
    <property type="match status" value="1"/>
</dbReference>
<dbReference type="GO" id="GO:0032156">
    <property type="term" value="C:septin cytoskeleton"/>
    <property type="evidence" value="ECO:0007669"/>
    <property type="project" value="UniProtKB-ARBA"/>
</dbReference>
<feature type="compositionally biased region" description="Basic and acidic residues" evidence="4">
    <location>
        <begin position="384"/>
        <end position="422"/>
    </location>
</feature>
<dbReference type="PROSITE" id="PS51719">
    <property type="entry name" value="G_SEPTIN"/>
    <property type="match status" value="1"/>
</dbReference>
<dbReference type="Proteomes" id="UP000235392">
    <property type="component" value="Unassembled WGS sequence"/>
</dbReference>
<feature type="domain" description="Septin-type G" evidence="5">
    <location>
        <begin position="55"/>
        <end position="328"/>
    </location>
</feature>
<dbReference type="EMBL" id="PGCI01000290">
    <property type="protein sequence ID" value="PLW30660.1"/>
    <property type="molecule type" value="Genomic_DNA"/>
</dbReference>
<evidence type="ECO:0000256" key="2">
    <source>
        <dbReference type="ARBA" id="ARBA00023134"/>
    </source>
</evidence>
<name>A0A2N5T195_9BASI</name>
<dbReference type="Gene3D" id="3.40.50.300">
    <property type="entry name" value="P-loop containing nucleotide triphosphate hydrolases"/>
    <property type="match status" value="1"/>
</dbReference>
<dbReference type="CDD" id="cd01850">
    <property type="entry name" value="CDC_Septin"/>
    <property type="match status" value="1"/>
</dbReference>
<dbReference type="EMBL" id="PGCJ01000222">
    <property type="protein sequence ID" value="PLW37432.1"/>
    <property type="molecule type" value="Genomic_DNA"/>
</dbReference>
<sequence length="432" mass="49735">MSETDFTQVDHHVNHSNASLAHPDQPLANVVRKKLMGYVGFANLPNQVHRKSVRKGFHFTVMVVGESGLGKSTLINTLFNTTLYPAKEYPGPHAERPRTIAIQSISADIEEAGVRLRLKVVDTPGYGDFVNNSESWKPILENIEARFDAYLEQENRVNRAKIIDNRIHACIYFIEPTGHSLKLVDVEFMKCLHTKVNLIPVIAKADTMTDDEIAAFKQRILADIAFHNIRIYEARRYEKEDEETIAENEEIMRKIPFAIVGSDSEVQTADGRQCRGRQFPWGTVEVDNEEHCDFVKLRQMLIRTHMEELKDHTANVLYENYRTEKLLSIGVTQDHSVFQEVNPAAKMAEERALHEAKLAKMEAEMKMVFQQKVAEKEAKLKQSEEELYHRHRDMKEALEKQKADLEDKKRRLESGRPLTPEKTKKKGFLSNR</sequence>
<keyword evidence="1 3" id="KW-0547">Nucleotide-binding</keyword>
<dbReference type="InterPro" id="IPR030379">
    <property type="entry name" value="G_SEPTIN_dom"/>
</dbReference>
<dbReference type="FunFam" id="3.40.50.300:FF:000196">
    <property type="entry name" value="Cell division control 3"/>
    <property type="match status" value="1"/>
</dbReference>
<gene>
    <name evidence="9" type="ORF">PCANC_14838</name>
    <name evidence="6" type="ORF">PCANC_24449</name>
    <name evidence="8" type="ORF">PCASD_15141</name>
    <name evidence="7" type="ORF">PCASD_16604</name>
</gene>
<dbReference type="Pfam" id="PF00735">
    <property type="entry name" value="Septin"/>
    <property type="match status" value="1"/>
</dbReference>
<dbReference type="STRING" id="200324.A0A2N5T195"/>
<dbReference type="PIRSF" id="PIRSF006698">
    <property type="entry name" value="Septin"/>
    <property type="match status" value="1"/>
</dbReference>
<dbReference type="Proteomes" id="UP000235388">
    <property type="component" value="Unassembled WGS sequence"/>
</dbReference>
<evidence type="ECO:0000313" key="7">
    <source>
        <dbReference type="EMBL" id="PLW19235.1"/>
    </source>
</evidence>
<feature type="region of interest" description="Disordered" evidence="4">
    <location>
        <begin position="384"/>
        <end position="432"/>
    </location>
</feature>
<accession>A0A2N5T195</accession>
<feature type="compositionally biased region" description="Basic residues" evidence="4">
    <location>
        <begin position="423"/>
        <end position="432"/>
    </location>
</feature>
<dbReference type="EMBL" id="PGCJ01001095">
    <property type="protein sequence ID" value="PLW09636.1"/>
    <property type="molecule type" value="Genomic_DNA"/>
</dbReference>
<keyword evidence="2 3" id="KW-0342">GTP-binding</keyword>
<evidence type="ECO:0000256" key="3">
    <source>
        <dbReference type="RuleBase" id="RU004560"/>
    </source>
</evidence>